<evidence type="ECO:0000256" key="11">
    <source>
        <dbReference type="ARBA" id="ARBA00023236"/>
    </source>
</evidence>
<evidence type="ECO:0000256" key="1">
    <source>
        <dbReference type="ARBA" id="ARBA00007484"/>
    </source>
</evidence>
<dbReference type="Gene3D" id="1.10.10.10">
    <property type="entry name" value="Winged helix-like DNA-binding domain superfamily/Winged helix DNA-binding domain"/>
    <property type="match status" value="1"/>
</dbReference>
<proteinExistence type="inferred from homology"/>
<dbReference type="Proteomes" id="UP000663859">
    <property type="component" value="Unassembled WGS sequence"/>
</dbReference>
<dbReference type="Pfam" id="PF01726">
    <property type="entry name" value="LexA_DNA_bind"/>
    <property type="match status" value="1"/>
</dbReference>
<evidence type="ECO:0000256" key="6">
    <source>
        <dbReference type="ARBA" id="ARBA00022813"/>
    </source>
</evidence>
<dbReference type="InterPro" id="IPR015927">
    <property type="entry name" value="Peptidase_S24_S26A/B/C"/>
</dbReference>
<keyword evidence="2" id="KW-0678">Repressor</keyword>
<evidence type="ECO:0000256" key="7">
    <source>
        <dbReference type="ARBA" id="ARBA00023015"/>
    </source>
</evidence>
<keyword evidence="9" id="KW-0804">Transcription</keyword>
<keyword evidence="6 12" id="KW-0068">Autocatalytic cleavage</keyword>
<dbReference type="InterPro" id="IPR006199">
    <property type="entry name" value="LexA_DNA-bd_dom"/>
</dbReference>
<dbReference type="GO" id="GO:0006260">
    <property type="term" value="P:DNA replication"/>
    <property type="evidence" value="ECO:0007669"/>
    <property type="project" value="UniProtKB-KW"/>
</dbReference>
<sequence>MTDRSQEIASHRGAKRPDPSGKVLAFLNEYLALHQRPPTIREIQGYLGYRSPRAVSYVLEKLERAGAITRRPKARGIFPTKLLASKNREEIPLYECIPAGWPDWNSAENPPQTLGIDPHALGISDPTRAFAVVVRGQSMVGAGIQDGDIVIFERRPVNEGDIVAALIDGECTLKRLVRRGAGYWLASENPSYPALRPAEELAVQGVAIAVIRRLCST</sequence>
<evidence type="ECO:0000313" key="16">
    <source>
        <dbReference type="Proteomes" id="UP000663859"/>
    </source>
</evidence>
<keyword evidence="4" id="KW-0227">DNA damage</keyword>
<dbReference type="GO" id="GO:0045892">
    <property type="term" value="P:negative regulation of DNA-templated transcription"/>
    <property type="evidence" value="ECO:0007669"/>
    <property type="project" value="InterPro"/>
</dbReference>
<dbReference type="InterPro" id="IPR036390">
    <property type="entry name" value="WH_DNA-bd_sf"/>
</dbReference>
<dbReference type="GO" id="GO:0004252">
    <property type="term" value="F:serine-type endopeptidase activity"/>
    <property type="evidence" value="ECO:0007669"/>
    <property type="project" value="UniProtKB-EC"/>
</dbReference>
<dbReference type="CDD" id="cd06529">
    <property type="entry name" value="S24_LexA-like"/>
    <property type="match status" value="1"/>
</dbReference>
<dbReference type="AlphaFoldDB" id="A0A8J2BR79"/>
<keyword evidence="8" id="KW-0238">DNA-binding</keyword>
<dbReference type="Pfam" id="PF00717">
    <property type="entry name" value="Peptidase_S24"/>
    <property type="match status" value="1"/>
</dbReference>
<dbReference type="RefSeq" id="WP_174582199.1">
    <property type="nucleotide sequence ID" value="NZ_CAJNOB010000034.1"/>
</dbReference>
<dbReference type="EC" id="3.4.21.88" evidence="15"/>
<dbReference type="SUPFAM" id="SSF46785">
    <property type="entry name" value="Winged helix' DNA-binding domain"/>
    <property type="match status" value="1"/>
</dbReference>
<keyword evidence="16" id="KW-1185">Reference proteome</keyword>
<evidence type="ECO:0000256" key="4">
    <source>
        <dbReference type="ARBA" id="ARBA00022763"/>
    </source>
</evidence>
<gene>
    <name evidence="15" type="primary">lexA</name>
    <name evidence="15" type="ORF">MPNT_40074</name>
</gene>
<dbReference type="SUPFAM" id="SSF51306">
    <property type="entry name" value="LexA/Signal peptidase"/>
    <property type="match status" value="1"/>
</dbReference>
<keyword evidence="3" id="KW-0235">DNA replication</keyword>
<dbReference type="InterPro" id="IPR050077">
    <property type="entry name" value="LexA_repressor"/>
</dbReference>
<evidence type="ECO:0000256" key="12">
    <source>
        <dbReference type="RuleBase" id="RU003991"/>
    </source>
</evidence>
<name>A0A8J2BR79_9BACT</name>
<evidence type="ECO:0000259" key="13">
    <source>
        <dbReference type="Pfam" id="PF00717"/>
    </source>
</evidence>
<dbReference type="GO" id="GO:0006508">
    <property type="term" value="P:proteolysis"/>
    <property type="evidence" value="ECO:0007669"/>
    <property type="project" value="InterPro"/>
</dbReference>
<dbReference type="InterPro" id="IPR036286">
    <property type="entry name" value="LexA/Signal_pep-like_sf"/>
</dbReference>
<keyword evidence="11" id="KW-0742">SOS response</keyword>
<dbReference type="GO" id="GO:0009432">
    <property type="term" value="P:SOS response"/>
    <property type="evidence" value="ECO:0007669"/>
    <property type="project" value="UniProtKB-KW"/>
</dbReference>
<feature type="domain" description="LexA repressor DNA-binding" evidence="14">
    <location>
        <begin position="22"/>
        <end position="74"/>
    </location>
</feature>
<keyword evidence="5 12" id="KW-0378">Hydrolase</keyword>
<protein>
    <submittedName>
        <fullName evidence="15">LexA repressor</fullName>
        <ecNumber evidence="15">3.4.21.88</ecNumber>
    </submittedName>
</protein>
<dbReference type="InterPro" id="IPR036388">
    <property type="entry name" value="WH-like_DNA-bd_sf"/>
</dbReference>
<evidence type="ECO:0000256" key="10">
    <source>
        <dbReference type="ARBA" id="ARBA00023204"/>
    </source>
</evidence>
<keyword evidence="10" id="KW-0234">DNA repair</keyword>
<reference evidence="15" key="1">
    <citation type="submission" date="2021-02" db="EMBL/GenBank/DDBJ databases">
        <authorList>
            <person name="Cremers G."/>
            <person name="Picone N."/>
        </authorList>
    </citation>
    <scope>NUCLEOTIDE SEQUENCE</scope>
    <source>
        <strain evidence="15">PQ17</strain>
    </source>
</reference>
<dbReference type="PANTHER" id="PTHR33516">
    <property type="entry name" value="LEXA REPRESSOR"/>
    <property type="match status" value="1"/>
</dbReference>
<dbReference type="PANTHER" id="PTHR33516:SF2">
    <property type="entry name" value="LEXA REPRESSOR-RELATED"/>
    <property type="match status" value="1"/>
</dbReference>
<organism evidence="15 16">
    <name type="scientific">Candidatus Methylacidithermus pantelleriae</name>
    <dbReference type="NCBI Taxonomy" id="2744239"/>
    <lineage>
        <taxon>Bacteria</taxon>
        <taxon>Pseudomonadati</taxon>
        <taxon>Verrucomicrobiota</taxon>
        <taxon>Methylacidiphilae</taxon>
        <taxon>Methylacidiphilales</taxon>
        <taxon>Methylacidiphilaceae</taxon>
        <taxon>Candidatus Methylacidithermus</taxon>
    </lineage>
</organism>
<evidence type="ECO:0000313" key="15">
    <source>
        <dbReference type="EMBL" id="CAF0700912.1"/>
    </source>
</evidence>
<dbReference type="GO" id="GO:0003677">
    <property type="term" value="F:DNA binding"/>
    <property type="evidence" value="ECO:0007669"/>
    <property type="project" value="UniProtKB-KW"/>
</dbReference>
<dbReference type="PRINTS" id="PR00726">
    <property type="entry name" value="LEXASERPTASE"/>
</dbReference>
<dbReference type="EMBL" id="CAJNOB010000034">
    <property type="protein sequence ID" value="CAF0700912.1"/>
    <property type="molecule type" value="Genomic_DNA"/>
</dbReference>
<comment type="caution">
    <text evidence="15">The sequence shown here is derived from an EMBL/GenBank/DDBJ whole genome shotgun (WGS) entry which is preliminary data.</text>
</comment>
<evidence type="ECO:0000256" key="3">
    <source>
        <dbReference type="ARBA" id="ARBA00022705"/>
    </source>
</evidence>
<evidence type="ECO:0000256" key="8">
    <source>
        <dbReference type="ARBA" id="ARBA00023125"/>
    </source>
</evidence>
<keyword evidence="7" id="KW-0805">Transcription regulation</keyword>
<dbReference type="InterPro" id="IPR006197">
    <property type="entry name" value="Peptidase_S24_LexA"/>
</dbReference>
<dbReference type="InterPro" id="IPR039418">
    <property type="entry name" value="LexA-like"/>
</dbReference>
<evidence type="ECO:0000256" key="5">
    <source>
        <dbReference type="ARBA" id="ARBA00022801"/>
    </source>
</evidence>
<evidence type="ECO:0000259" key="14">
    <source>
        <dbReference type="Pfam" id="PF01726"/>
    </source>
</evidence>
<dbReference type="InterPro" id="IPR006200">
    <property type="entry name" value="LexA"/>
</dbReference>
<evidence type="ECO:0000256" key="2">
    <source>
        <dbReference type="ARBA" id="ARBA00022491"/>
    </source>
</evidence>
<comment type="similarity">
    <text evidence="1 12">Belongs to the peptidase S24 family.</text>
</comment>
<dbReference type="Gene3D" id="2.10.109.10">
    <property type="entry name" value="Umud Fragment, subunit A"/>
    <property type="match status" value="1"/>
</dbReference>
<feature type="domain" description="Peptidase S24/S26A/S26B/S26C" evidence="13">
    <location>
        <begin position="92"/>
        <end position="207"/>
    </location>
</feature>
<dbReference type="GO" id="GO:0006281">
    <property type="term" value="P:DNA repair"/>
    <property type="evidence" value="ECO:0007669"/>
    <property type="project" value="UniProtKB-KW"/>
</dbReference>
<evidence type="ECO:0000256" key="9">
    <source>
        <dbReference type="ARBA" id="ARBA00023163"/>
    </source>
</evidence>
<accession>A0A8J2BR79</accession>
<dbReference type="NCBIfam" id="TIGR00498">
    <property type="entry name" value="lexA"/>
    <property type="match status" value="1"/>
</dbReference>